<evidence type="ECO:0000313" key="2">
    <source>
        <dbReference type="Proteomes" id="UP000812277"/>
    </source>
</evidence>
<organism evidence="1 2">
    <name type="scientific">Paenibacillus oenotherae</name>
    <dbReference type="NCBI Taxonomy" id="1435645"/>
    <lineage>
        <taxon>Bacteria</taxon>
        <taxon>Bacillati</taxon>
        <taxon>Bacillota</taxon>
        <taxon>Bacilli</taxon>
        <taxon>Bacillales</taxon>
        <taxon>Paenibacillaceae</taxon>
        <taxon>Paenibacillus</taxon>
    </lineage>
</organism>
<reference evidence="1 2" key="1">
    <citation type="submission" date="2021-07" db="EMBL/GenBank/DDBJ databases">
        <title>Paenibacillus radiodurans sp. nov., isolated from the southeastern edge of Tengger Desert.</title>
        <authorList>
            <person name="Zhang G."/>
        </authorList>
    </citation>
    <scope>NUCLEOTIDE SEQUENCE [LARGE SCALE GENOMIC DNA]</scope>
    <source>
        <strain evidence="1 2">DT7-4</strain>
    </source>
</reference>
<proteinExistence type="predicted"/>
<sequence length="2316" mass="229578">MKLWPESKVKPSSKAKSKSLSLPVALLSASLLLTSVNPAVGYAAATSTPAAAAIAVENNKVGVKDTVKVTGLVAGDIVKVYNAATAGTLLGSATVPVDGTEVTVEIDQVGSGAGSVYVSVTSDGMTESTRTPKPFLSETSVALLASAITISNEKTGSADTVKVTGLAEGDVITVYGSVVESATVPGGATEVTVSKADLLAATGGTAQVSVTKYNKLESTRISKAYASEPVSTAPVAANIIVANNKVGVNDTVKVTGLVAGDVVNVYKAATGGTAVGTATVAEDATEATVTIEQIAATAGSVYVSVKSTDKLESVRTVKAYDSEISAAPAATAITVTNAATGSADTVKVTGLVAGDIVNVYGVATGGTVLETATVAEDATEVTVSKVDMLAVAGGTAYVTVTKANKLESTRVAKAYVTQPVSTAPVAANITVANNKVGTSDTVKVTGLTAGDVVSVYKAATGGTAVGTATVAEDATEATVTIEQIAATAGSVYVSVTSTDKLESVRTVKAYDSEISAAPAATAITVTNAATGSADTVKVTGLAAGDIVNVYGVATGGTVLETATVAEDATEVTVSKVDMLTVSGGTAYVTVTKANKLESTRVAKAYVTQPVSTAPVAANITVANNKVGTSDTVKVTGLTAGDVVSVYKAATGGTAVGTATVAEDATEATVTIEQIAATAGSVYVSVKSEDKLESVRTVKAYDSEISAAPAAAAITVTNAATGSADTVKVTGLVAGDIVNVYGVATGGTVLETATVAEDATEVTVSKVDMLAVAGGTAYVTVTKANKLESTRVAKAYVTQPVSTAPVAANITVANNKVGTSDTVKVTGLVAGDVINVYKAATGGTAVGTATVAEDATEATVTIEQIAATAGSVYVSVKSEDKLESVRTVKAYDSEISAAPAATAITVTNAATGSADTVKVTGLVAGDIVNVYGVATGGTVLETATVAEDATEVTVSKVDMLAEAGGTAYVTVTKANKLESTRVAKAYVTQPVSTAPVAANITVANNKVGTSDTVKVTGLAAGDVVSVYKAATGGTAIGTATVAEDATEATVTIEQIAATAGSVYVSVKSEDKLESVRTVKAYDSEISAAPAAAAITVTNAATGSADTVKVTGLVAGDIVNVYGVATGGTVLETATVAEDATEVTVSKVDMLAEAGGTAYVTVTKANKLESTRVAKAYVTQPVSTAPVAANITVANNKLGVDDTVKVTGLTAGDVVSVYKAATGGTAIGTATVAEDATEATVTIEQIAATAGSVYVSVKSEDKLESVRTVKAYDSEISAAPAATAITVTNAATGTADTVKVTGLVAGDIVNVYGVATGGTVLETATVAEDATEVTVSKVDMLAEAGGTAYVTVTKANKLESTRVAKAYVTQPVSTAPVAANITVANNKLGVDDTVKVTGLTAGDVVNVYKAATGGTAIGTATVAEDATEATVTIEQIAATAGSVYVSVKSEDKLESVRTVKAYDSEISAAPAAAAITVTNAATGSADTVKVTGLVAGDIVNVYGVATGGTVLETATGAEDATEVTVSKVDMLSETGGTAYVTVTKANKLESTRVAKAYVTQPVSTAPVAANITVANNKVGTSDTVKVTGLAAGDVVSVYKAATGGTAVGTATVAEDATDATVTIEQIAATAGSVYVSVKSEDKLESVRTVKAYDSEISAAPAATAITVTNAATGSADTVKVTGLTAGDIVNVYGVATGGTVLETATVAEDATEVTVSKVDMLAEAGGTAYVTVTKANKLESTRVAKAYVTQPVSTAPVAANITVANNKVGTSDTVKVTGLVAGDVVSVYKAATGGTAVGTATVAEDATDATVTIEQIAATAGSVYVSVKSEDKLESVRTVKAYDSETSAAPAATAITVTNAATGTADTVKVTGLVAGDIVNVYGVATGGTVLETATVAEDATEVTVSKVDMLSETGGTAYVTVTKANKLESTRVAKAYVTQPVSTAPVAANITVANNKVGTSDTVKVTGLAAGDVVSVYKAATGGTAVGTATVAEDATDATVTIEQIAATAGSVYVSVKSEDKLESVRTVKAYDSEISAAPAATAITVTNAATGTADTVKVTGLVAGDIVNVYGVATGGTVLETATVAEDATEVTVSKVDMLTETGGTAYVTVTKANKLESTRVAKAYVTQPVSTAPVAANITVANNKLGVDDTVKVTGLAAGDVVSVYKAATGGTAIGTATVAEDATEATVTIEQIAATAGSVYVSVKSEDKLESVRTVKAYDSEITAPPVANNIVVLNNDGSDDIVRVTGLQAGDIVKVYDVATGGTAVGTATVADGKSSVNVSIEQLSVSAGKVYISITRGNKQESTRVVKDYIAE</sequence>
<dbReference type="Proteomes" id="UP000812277">
    <property type="component" value="Unassembled WGS sequence"/>
</dbReference>
<dbReference type="RefSeq" id="WP_219872436.1">
    <property type="nucleotide sequence ID" value="NZ_JAHZIJ010000005.1"/>
</dbReference>
<name>A0ABS7D506_9BACL</name>
<keyword evidence="2" id="KW-1185">Reference proteome</keyword>
<comment type="caution">
    <text evidence="1">The sequence shown here is derived from an EMBL/GenBank/DDBJ whole genome shotgun (WGS) entry which is preliminary data.</text>
</comment>
<gene>
    <name evidence="1" type="ORF">K0T92_09480</name>
</gene>
<protein>
    <submittedName>
        <fullName evidence="1">Uncharacterized protein</fullName>
    </submittedName>
</protein>
<evidence type="ECO:0000313" key="1">
    <source>
        <dbReference type="EMBL" id="MBW7474975.1"/>
    </source>
</evidence>
<dbReference type="EMBL" id="JAHZIJ010000005">
    <property type="protein sequence ID" value="MBW7474975.1"/>
    <property type="molecule type" value="Genomic_DNA"/>
</dbReference>
<accession>A0ABS7D506</accession>